<comment type="caution">
    <text evidence="2">The sequence shown here is derived from an EMBL/GenBank/DDBJ whole genome shotgun (WGS) entry which is preliminary data.</text>
</comment>
<feature type="transmembrane region" description="Helical" evidence="1">
    <location>
        <begin position="440"/>
        <end position="458"/>
    </location>
</feature>
<dbReference type="EMBL" id="AOJI01000017">
    <property type="protein sequence ID" value="EMA68909.1"/>
    <property type="molecule type" value="Genomic_DNA"/>
</dbReference>
<keyword evidence="1" id="KW-0812">Transmembrane</keyword>
<accession>M0PH44</accession>
<keyword evidence="3" id="KW-1185">Reference proteome</keyword>
<keyword evidence="1" id="KW-1133">Transmembrane helix</keyword>
<name>M0PH44_9EURY</name>
<organism evidence="2 3">
    <name type="scientific">Halorubrum aidingense JCM 13560</name>
    <dbReference type="NCBI Taxonomy" id="1230454"/>
    <lineage>
        <taxon>Archaea</taxon>
        <taxon>Methanobacteriati</taxon>
        <taxon>Methanobacteriota</taxon>
        <taxon>Stenosarchaea group</taxon>
        <taxon>Halobacteria</taxon>
        <taxon>Halobacteriales</taxon>
        <taxon>Haloferacaceae</taxon>
        <taxon>Halorubrum</taxon>
    </lineage>
</organism>
<dbReference type="PATRIC" id="fig|1230454.4.peg.968"/>
<reference evidence="2 3" key="1">
    <citation type="journal article" date="2014" name="PLoS Genet.">
        <title>Phylogenetically driven sequencing of extremely halophilic archaea reveals strategies for static and dynamic osmo-response.</title>
        <authorList>
            <person name="Becker E.A."/>
            <person name="Seitzer P.M."/>
            <person name="Tritt A."/>
            <person name="Larsen D."/>
            <person name="Krusor M."/>
            <person name="Yao A.I."/>
            <person name="Wu D."/>
            <person name="Madern D."/>
            <person name="Eisen J.A."/>
            <person name="Darling A.E."/>
            <person name="Facciotti M.T."/>
        </authorList>
    </citation>
    <scope>NUCLEOTIDE SEQUENCE [LARGE SCALE GENOMIC DNA]</scope>
    <source>
        <strain evidence="2 3">JCM 13560</strain>
    </source>
</reference>
<dbReference type="STRING" id="1230454.C461_04742"/>
<proteinExistence type="predicted"/>
<dbReference type="Proteomes" id="UP000011575">
    <property type="component" value="Unassembled WGS sequence"/>
</dbReference>
<protein>
    <submittedName>
        <fullName evidence="2">Uncharacterized protein</fullName>
    </submittedName>
</protein>
<dbReference type="AlphaFoldDB" id="M0PH44"/>
<sequence length="535" mass="55270">MEVNGETVGHSGILADGEEVALDANATWLQEGTNRVNVSTDSPASGPVSLVGLDYSHGAETTTSATVQETTWSQTTNVSNTWPSARSNATATLPMNDRVVDVRNVEIRENGTTWEPVAESDYTLNGTDLTIELGDVAEGSTTEVRATGSKVRVEDGAITVLEPTTSSDTLDTRVRVDDAGPDFALSVDETIFGDRVHYAENATWGETTGEATITADGGQTLTLPDATAGAETSVQTWPIAVAPTAGEVTVTGRDGDRSEPGIAVTGDGNSEVEYTFVDAADNTPYVLYSKTKEIVRDSGMASSPITLVDDNSEETLVFQLDDGVASGSGSGSNAGGGPGLMPSGSAGGGFTALQALIPDASMLLLGLGGLAAGLVAVRRSGLVDEGTRGAAAVDTGQDVATTAGRLVERVLENEIVLGVVLLAGGGWLLTSGILPEQTTLIVSLSAVPVAMFLVLQQFDRFDFRIWAGSTALVGVLGLQTLAPELGEAIAEEAGVIIVVGALLLGWRAVSAWRAEANTPDNVTRLEINAEEDDDA</sequence>
<evidence type="ECO:0000313" key="3">
    <source>
        <dbReference type="Proteomes" id="UP000011575"/>
    </source>
</evidence>
<evidence type="ECO:0000313" key="2">
    <source>
        <dbReference type="EMBL" id="EMA68909.1"/>
    </source>
</evidence>
<feature type="transmembrane region" description="Helical" evidence="1">
    <location>
        <begin position="360"/>
        <end position="377"/>
    </location>
</feature>
<feature type="transmembrane region" description="Helical" evidence="1">
    <location>
        <begin position="415"/>
        <end position="434"/>
    </location>
</feature>
<gene>
    <name evidence="2" type="ORF">C461_04742</name>
</gene>
<evidence type="ECO:0000256" key="1">
    <source>
        <dbReference type="SAM" id="Phobius"/>
    </source>
</evidence>
<keyword evidence="1" id="KW-0472">Membrane</keyword>